<proteinExistence type="predicted"/>
<feature type="transmembrane region" description="Helical" evidence="1">
    <location>
        <begin position="60"/>
        <end position="80"/>
    </location>
</feature>
<dbReference type="Proteomes" id="UP000195781">
    <property type="component" value="Unassembled WGS sequence"/>
</dbReference>
<dbReference type="RefSeq" id="WP_094335824.1">
    <property type="nucleotide sequence ID" value="NZ_NFIE01000018.1"/>
</dbReference>
<protein>
    <submittedName>
        <fullName evidence="2">Uncharacterized protein</fullName>
    </submittedName>
</protein>
<feature type="transmembrane region" description="Helical" evidence="1">
    <location>
        <begin position="319"/>
        <end position="340"/>
    </location>
</feature>
<dbReference type="EMBL" id="NFIE01000018">
    <property type="protein sequence ID" value="OUN86958.1"/>
    <property type="molecule type" value="Genomic_DNA"/>
</dbReference>
<evidence type="ECO:0000256" key="1">
    <source>
        <dbReference type="SAM" id="Phobius"/>
    </source>
</evidence>
<feature type="transmembrane region" description="Helical" evidence="1">
    <location>
        <begin position="180"/>
        <end position="200"/>
    </location>
</feature>
<feature type="transmembrane region" description="Helical" evidence="1">
    <location>
        <begin position="415"/>
        <end position="435"/>
    </location>
</feature>
<keyword evidence="1" id="KW-0812">Transmembrane</keyword>
<sequence length="546" mass="56369">MRTFLILMRVQMHALIRSLTPGSRRIGMALAVVAGVLLVAFAALYLAVLGLTLVSFGLGSALPAFAVALSALVGVVFTFLKANGTLFGLTDFDLVMSLPVPRRTVVAARVAALYTSAMFMGAVASVPVWAVYLACVACSPWAVACAALSVLLAPAVPTAIATFLAFGVNALASRFRHANLVYIVISLIAFTALVVVLYGFSFTAGADGDAAMEQLAGGLAAMSSLLSLGWPPAAWMGDAVANGSVAALAAFIGVSLAVPALALEIMQRNYLRINAALTAHARCRALTAGELRHRSGRTASPFKAIVLKEFRTLLGIPSYAFNCLFGYLFMLVIAVALSVVGLEGMLGSGVIDGVELSAAEYRAISGVVANALPWAFVFCGIMCPSAACSVSIEGKNAWVLAAAPLPVRTILGAKLASNALPVAATLAVSALVLLVSGQVDALGAAEVLVTGFGAFFLMVNIGLSSDARKPNFSWMSPNEVVKRGFPIMIVILGGMVLAFGGGAVSFVLSLNLGVTAGVLWNLGIGALGMLGGWLVFRFTCRTARLA</sequence>
<accession>A0A1Y3XRL5</accession>
<comment type="caution">
    <text evidence="2">The sequence shown here is derived from an EMBL/GenBank/DDBJ whole genome shotgun (WGS) entry which is preliminary data.</text>
</comment>
<evidence type="ECO:0000313" key="2">
    <source>
        <dbReference type="EMBL" id="OUN86958.1"/>
    </source>
</evidence>
<keyword evidence="1" id="KW-0472">Membrane</keyword>
<feature type="transmembrane region" description="Helical" evidence="1">
    <location>
        <begin position="106"/>
        <end position="129"/>
    </location>
</feature>
<dbReference type="OrthoDB" id="138672at2"/>
<name>A0A1Y3XRL5_9ACTN</name>
<feature type="transmembrane region" description="Helical" evidence="1">
    <location>
        <begin position="514"/>
        <end position="536"/>
    </location>
</feature>
<feature type="transmembrane region" description="Helical" evidence="1">
    <location>
        <begin position="484"/>
        <end position="508"/>
    </location>
</feature>
<gene>
    <name evidence="2" type="ORF">B5G02_07840</name>
</gene>
<feature type="transmembrane region" description="Helical" evidence="1">
    <location>
        <begin position="239"/>
        <end position="263"/>
    </location>
</feature>
<feature type="transmembrane region" description="Helical" evidence="1">
    <location>
        <begin position="371"/>
        <end position="394"/>
    </location>
</feature>
<dbReference type="AlphaFoldDB" id="A0A1Y3XRL5"/>
<reference evidence="3" key="1">
    <citation type="submission" date="2017-04" db="EMBL/GenBank/DDBJ databases">
        <title>Function of individual gut microbiota members based on whole genome sequencing of pure cultures obtained from chicken caecum.</title>
        <authorList>
            <person name="Medvecky M."/>
            <person name="Cejkova D."/>
            <person name="Polansky O."/>
            <person name="Karasova D."/>
            <person name="Kubasova T."/>
            <person name="Cizek A."/>
            <person name="Rychlik I."/>
        </authorList>
    </citation>
    <scope>NUCLEOTIDE SEQUENCE [LARGE SCALE GENOMIC DNA]</scope>
    <source>
        <strain evidence="3">An5</strain>
    </source>
</reference>
<keyword evidence="1" id="KW-1133">Transmembrane helix</keyword>
<feature type="transmembrane region" description="Helical" evidence="1">
    <location>
        <begin position="141"/>
        <end position="168"/>
    </location>
</feature>
<keyword evidence="3" id="KW-1185">Reference proteome</keyword>
<feature type="transmembrane region" description="Helical" evidence="1">
    <location>
        <begin position="26"/>
        <end position="48"/>
    </location>
</feature>
<organism evidence="2 3">
    <name type="scientific">[Collinsella] massiliensis</name>
    <dbReference type="NCBI Taxonomy" id="1232426"/>
    <lineage>
        <taxon>Bacteria</taxon>
        <taxon>Bacillati</taxon>
        <taxon>Actinomycetota</taxon>
        <taxon>Coriobacteriia</taxon>
        <taxon>Coriobacteriales</taxon>
        <taxon>Coriobacteriaceae</taxon>
        <taxon>Enorma</taxon>
    </lineage>
</organism>
<evidence type="ECO:0000313" key="3">
    <source>
        <dbReference type="Proteomes" id="UP000195781"/>
    </source>
</evidence>
<feature type="transmembrane region" description="Helical" evidence="1">
    <location>
        <begin position="441"/>
        <end position="463"/>
    </location>
</feature>